<evidence type="ECO:0000256" key="2">
    <source>
        <dbReference type="ARBA" id="ARBA00049106"/>
    </source>
</evidence>
<sequence length="154" mass="17322">MTSLFDVLTSPAGLKFDQWLVKFSGYSLVNRVFARQSGIQSRPALLLETRGRSSGLPRRAVLPYFCDGEKLVVVGSMGGAPVDPQWANNLRASGEARLWVARRQLAVTVREADGQDYERLWLMISQLVPVYIDYQSRCQASRRIPIMVFSIAEK</sequence>
<dbReference type="EMBL" id="SHNN01000002">
    <property type="protein sequence ID" value="MCX2981249.1"/>
    <property type="molecule type" value="Genomic_DNA"/>
</dbReference>
<dbReference type="InterPro" id="IPR012349">
    <property type="entry name" value="Split_barrel_FMN-bd"/>
</dbReference>
<dbReference type="Proteomes" id="UP001143362">
    <property type="component" value="Unassembled WGS sequence"/>
</dbReference>
<organism evidence="3 4">
    <name type="scientific">Candidatus Litorirhabdus singularis</name>
    <dbReference type="NCBI Taxonomy" id="2518993"/>
    <lineage>
        <taxon>Bacteria</taxon>
        <taxon>Pseudomonadati</taxon>
        <taxon>Pseudomonadota</taxon>
        <taxon>Gammaproteobacteria</taxon>
        <taxon>Cellvibrionales</taxon>
        <taxon>Halieaceae</taxon>
        <taxon>Candidatus Litorirhabdus</taxon>
    </lineage>
</organism>
<dbReference type="Gene3D" id="2.30.110.10">
    <property type="entry name" value="Electron Transport, Fmn-binding Protein, Chain A"/>
    <property type="match status" value="1"/>
</dbReference>
<keyword evidence="4" id="KW-1185">Reference proteome</keyword>
<accession>A0ABT3TG58</accession>
<name>A0ABT3TG58_9GAMM</name>
<dbReference type="Pfam" id="PF04075">
    <property type="entry name" value="F420H2_quin_red"/>
    <property type="match status" value="1"/>
</dbReference>
<evidence type="ECO:0000256" key="1">
    <source>
        <dbReference type="ARBA" id="ARBA00008710"/>
    </source>
</evidence>
<dbReference type="PANTHER" id="PTHR39428:SF1">
    <property type="entry name" value="F420H(2)-DEPENDENT QUINONE REDUCTASE RV1261C"/>
    <property type="match status" value="1"/>
</dbReference>
<comment type="caution">
    <text evidence="3">The sequence shown here is derived from an EMBL/GenBank/DDBJ whole genome shotgun (WGS) entry which is preliminary data.</text>
</comment>
<protein>
    <submittedName>
        <fullName evidence="3">Nitroreductase family deazaflavin-dependent oxidoreductase</fullName>
    </submittedName>
</protein>
<dbReference type="PANTHER" id="PTHR39428">
    <property type="entry name" value="F420H(2)-DEPENDENT QUINONE REDUCTASE RV1261C"/>
    <property type="match status" value="1"/>
</dbReference>
<comment type="similarity">
    <text evidence="1">Belongs to the F420H(2)-dependent quinone reductase family.</text>
</comment>
<evidence type="ECO:0000313" key="4">
    <source>
        <dbReference type="Proteomes" id="UP001143362"/>
    </source>
</evidence>
<gene>
    <name evidence="3" type="ORF">EYC98_10280</name>
</gene>
<dbReference type="InterPro" id="IPR004378">
    <property type="entry name" value="F420H2_quin_Rdtase"/>
</dbReference>
<proteinExistence type="inferred from homology"/>
<dbReference type="RefSeq" id="WP_279245252.1">
    <property type="nucleotide sequence ID" value="NZ_SHNN01000002.1"/>
</dbReference>
<reference evidence="3" key="1">
    <citation type="submission" date="2019-02" db="EMBL/GenBank/DDBJ databases">
        <authorList>
            <person name="Li S.-H."/>
        </authorList>
    </citation>
    <scope>NUCLEOTIDE SEQUENCE</scope>
    <source>
        <strain evidence="3">IMCC14734</strain>
    </source>
</reference>
<evidence type="ECO:0000313" key="3">
    <source>
        <dbReference type="EMBL" id="MCX2981249.1"/>
    </source>
</evidence>
<dbReference type="NCBIfam" id="TIGR00026">
    <property type="entry name" value="hi_GC_TIGR00026"/>
    <property type="match status" value="1"/>
</dbReference>
<comment type="catalytic activity">
    <reaction evidence="2">
        <text>oxidized coenzyme F420-(gamma-L-Glu)(n) + a quinol + H(+) = reduced coenzyme F420-(gamma-L-Glu)(n) + a quinone</text>
        <dbReference type="Rhea" id="RHEA:39663"/>
        <dbReference type="Rhea" id="RHEA-COMP:12939"/>
        <dbReference type="Rhea" id="RHEA-COMP:14378"/>
        <dbReference type="ChEBI" id="CHEBI:15378"/>
        <dbReference type="ChEBI" id="CHEBI:24646"/>
        <dbReference type="ChEBI" id="CHEBI:132124"/>
        <dbReference type="ChEBI" id="CHEBI:133980"/>
        <dbReference type="ChEBI" id="CHEBI:139511"/>
    </reaction>
</comment>